<dbReference type="GO" id="GO:0005634">
    <property type="term" value="C:nucleus"/>
    <property type="evidence" value="ECO:0007669"/>
    <property type="project" value="UniProtKB-SubCell"/>
</dbReference>
<keyword evidence="7" id="KW-0479">Metal-binding</keyword>
<reference evidence="15 16" key="1">
    <citation type="journal article" date="2024" name="bioRxiv">
        <title>Comparative genomics of Cryptococcus and Kwoniella reveals pathogenesis evolution and contrasting karyotype dynamics via intercentromeric recombination or chromosome fusion.</title>
        <authorList>
            <person name="Coelho M.A."/>
            <person name="David-Palma M."/>
            <person name="Shea T."/>
            <person name="Bowers K."/>
            <person name="McGinley-Smith S."/>
            <person name="Mohammad A.W."/>
            <person name="Gnirke A."/>
            <person name="Yurkov A.M."/>
            <person name="Nowrousian M."/>
            <person name="Sun S."/>
            <person name="Cuomo C.A."/>
            <person name="Heitman J."/>
        </authorList>
    </citation>
    <scope>NUCLEOTIDE SEQUENCE [LARGE SCALE GENOMIC DNA]</scope>
    <source>
        <strain evidence="15 16">CBS 13917</strain>
    </source>
</reference>
<dbReference type="GO" id="GO:0000398">
    <property type="term" value="P:mRNA splicing, via spliceosome"/>
    <property type="evidence" value="ECO:0007669"/>
    <property type="project" value="TreeGrafter"/>
</dbReference>
<gene>
    <name evidence="15" type="ORF">IAR55_003679</name>
</gene>
<dbReference type="PANTHER" id="PTHR12849:SF0">
    <property type="entry name" value="LARIAT DEBRANCHING ENZYME"/>
    <property type="match status" value="1"/>
</dbReference>
<feature type="region of interest" description="Disordered" evidence="13">
    <location>
        <begin position="243"/>
        <end position="275"/>
    </location>
</feature>
<comment type="subcellular location">
    <subcellularLocation>
        <location evidence="4">Nucleus</location>
    </subcellularLocation>
</comment>
<comment type="cofactor">
    <cofactor evidence="2">
        <name>Zn(2+)</name>
        <dbReference type="ChEBI" id="CHEBI:29105"/>
    </cofactor>
</comment>
<organism evidence="15 16">
    <name type="scientific">Kwoniella newhampshirensis</name>
    <dbReference type="NCBI Taxonomy" id="1651941"/>
    <lineage>
        <taxon>Eukaryota</taxon>
        <taxon>Fungi</taxon>
        <taxon>Dikarya</taxon>
        <taxon>Basidiomycota</taxon>
        <taxon>Agaricomycotina</taxon>
        <taxon>Tremellomycetes</taxon>
        <taxon>Tremellales</taxon>
        <taxon>Cryptococcaceae</taxon>
        <taxon>Kwoniella</taxon>
    </lineage>
</organism>
<dbReference type="Pfam" id="PF05011">
    <property type="entry name" value="DBR1"/>
    <property type="match status" value="1"/>
</dbReference>
<keyword evidence="11" id="KW-0464">Manganese</keyword>
<dbReference type="Proteomes" id="UP001388673">
    <property type="component" value="Unassembled WGS sequence"/>
</dbReference>
<dbReference type="InterPro" id="IPR041816">
    <property type="entry name" value="Dbr1_N"/>
</dbReference>
<dbReference type="InterPro" id="IPR004843">
    <property type="entry name" value="Calcineurin-like_PHP"/>
</dbReference>
<name>A0AAW0YN35_9TREE</name>
<dbReference type="SUPFAM" id="SSF56300">
    <property type="entry name" value="Metallo-dependent phosphatases"/>
    <property type="match status" value="1"/>
</dbReference>
<feature type="domain" description="Lariat debranching enzyme C-terminal" evidence="14">
    <location>
        <begin position="413"/>
        <end position="570"/>
    </location>
</feature>
<evidence type="ECO:0000256" key="12">
    <source>
        <dbReference type="ARBA" id="ARBA00023242"/>
    </source>
</evidence>
<evidence type="ECO:0000256" key="9">
    <source>
        <dbReference type="ARBA" id="ARBA00022833"/>
    </source>
</evidence>
<evidence type="ECO:0000256" key="4">
    <source>
        <dbReference type="ARBA" id="ARBA00004123"/>
    </source>
</evidence>
<keyword evidence="6" id="KW-0507">mRNA processing</keyword>
<dbReference type="FunFam" id="3.60.21.10:FF:000035">
    <property type="entry name" value="Lariat debranching enzyme"/>
    <property type="match status" value="1"/>
</dbReference>
<protein>
    <recommendedName>
        <fullName evidence="14">Lariat debranching enzyme C-terminal domain-containing protein</fullName>
    </recommendedName>
</protein>
<evidence type="ECO:0000256" key="11">
    <source>
        <dbReference type="ARBA" id="ARBA00023211"/>
    </source>
</evidence>
<comment type="cofactor">
    <cofactor evidence="1">
        <name>Mn(2+)</name>
        <dbReference type="ChEBI" id="CHEBI:29035"/>
    </cofactor>
</comment>
<dbReference type="GeneID" id="92180937"/>
<keyword evidence="10" id="KW-0408">Iron</keyword>
<dbReference type="AlphaFoldDB" id="A0AAW0YN35"/>
<dbReference type="InterPro" id="IPR007708">
    <property type="entry name" value="DBR1_C"/>
</dbReference>
<comment type="caution">
    <text evidence="15">The sequence shown here is derived from an EMBL/GenBank/DDBJ whole genome shotgun (WGS) entry which is preliminary data.</text>
</comment>
<dbReference type="EMBL" id="JBCAWK010000006">
    <property type="protein sequence ID" value="KAK8854940.1"/>
    <property type="molecule type" value="Genomic_DNA"/>
</dbReference>
<keyword evidence="8" id="KW-0378">Hydrolase</keyword>
<evidence type="ECO:0000256" key="10">
    <source>
        <dbReference type="ARBA" id="ARBA00023004"/>
    </source>
</evidence>
<dbReference type="InterPro" id="IPR029052">
    <property type="entry name" value="Metallo-depent_PP-like"/>
</dbReference>
<sequence length="577" mass="63747">MRIAVQGCSHGSLSAIFSTVEQYTSLKGSSVDLLLLCGDFQALRSSHDFASLAVPPKYHNLGTFHQYYSGEKVAPVLTIVIGGNHEASNYMWELYHGGWLAPNIYYLGAAGSVYVDGLRIVGASGIYKDHDYNKGHFETVPYNTSTLRSIYHIRQYDVAKLMQLTPSDKTIFLSHDWPISIAKHGDTGALLRRKPFFRDEVNSNTLGSPPLLTLLHYLQPSYWFAAHLHVKFAAIYQHTNDDSTKSNGSIGKLGESSVLPPVSTKEENGGNFLNPDEIVIDSEDEELDHHVGHPHQPTTGNPDEIVLDDEDFDDEVGNNLGEVNNSGNPEEIVIDDNEFDDEPIPADDLAATRLETSSTMKATDEPQIPITDESVDVVERARQDGDENAAQGIIGAPFDKALEVEQAVESDSTQKGDKARITKFLALDKCMPGKDFIQFFEVPAPKPSPEGQTPRLTYDPEWLAISRALHPYLSVKHQQTPLPPSDALQQMIQDEKDRIERDGLLVPSEVVREDGLVDLDWEKGDIEVNRVQKFWPTAPAEGQPGGSASAWYTNPQTEAFCGMLGVENKVNPAPRAQ</sequence>
<evidence type="ECO:0000313" key="15">
    <source>
        <dbReference type="EMBL" id="KAK8854940.1"/>
    </source>
</evidence>
<evidence type="ECO:0000256" key="13">
    <source>
        <dbReference type="SAM" id="MobiDB-lite"/>
    </source>
</evidence>
<evidence type="ECO:0000256" key="6">
    <source>
        <dbReference type="ARBA" id="ARBA00022664"/>
    </source>
</evidence>
<dbReference type="SMART" id="SM01124">
    <property type="entry name" value="DBR1"/>
    <property type="match status" value="1"/>
</dbReference>
<evidence type="ECO:0000256" key="2">
    <source>
        <dbReference type="ARBA" id="ARBA00001947"/>
    </source>
</evidence>
<dbReference type="PANTHER" id="PTHR12849">
    <property type="entry name" value="RNA LARIAT DEBRANCHING ENZYME"/>
    <property type="match status" value="1"/>
</dbReference>
<dbReference type="GO" id="GO:0046872">
    <property type="term" value="F:metal ion binding"/>
    <property type="evidence" value="ECO:0007669"/>
    <property type="project" value="UniProtKB-KW"/>
</dbReference>
<proteinExistence type="inferred from homology"/>
<dbReference type="GO" id="GO:0008419">
    <property type="term" value="F:RNA lariat debranching enzyme activity"/>
    <property type="evidence" value="ECO:0007669"/>
    <property type="project" value="TreeGrafter"/>
</dbReference>
<dbReference type="KEGG" id="kne:92180937"/>
<evidence type="ECO:0000256" key="3">
    <source>
        <dbReference type="ARBA" id="ARBA00001954"/>
    </source>
</evidence>
<dbReference type="Pfam" id="PF00149">
    <property type="entry name" value="Metallophos"/>
    <property type="match status" value="1"/>
</dbReference>
<evidence type="ECO:0000256" key="7">
    <source>
        <dbReference type="ARBA" id="ARBA00022723"/>
    </source>
</evidence>
<evidence type="ECO:0000256" key="1">
    <source>
        <dbReference type="ARBA" id="ARBA00001936"/>
    </source>
</evidence>
<keyword evidence="9" id="KW-0862">Zinc</keyword>
<dbReference type="RefSeq" id="XP_066803178.1">
    <property type="nucleotide sequence ID" value="XM_066946786.1"/>
</dbReference>
<evidence type="ECO:0000256" key="5">
    <source>
        <dbReference type="ARBA" id="ARBA00006045"/>
    </source>
</evidence>
<comment type="similarity">
    <text evidence="5">Belongs to the lariat debranching enzyme family.</text>
</comment>
<evidence type="ECO:0000256" key="8">
    <source>
        <dbReference type="ARBA" id="ARBA00022801"/>
    </source>
</evidence>
<evidence type="ECO:0000313" key="16">
    <source>
        <dbReference type="Proteomes" id="UP001388673"/>
    </source>
</evidence>
<evidence type="ECO:0000259" key="14">
    <source>
        <dbReference type="SMART" id="SM01124"/>
    </source>
</evidence>
<dbReference type="CDD" id="cd00844">
    <property type="entry name" value="MPP_Dbr1_N"/>
    <property type="match status" value="1"/>
</dbReference>
<comment type="cofactor">
    <cofactor evidence="3">
        <name>Fe(2+)</name>
        <dbReference type="ChEBI" id="CHEBI:29033"/>
    </cofactor>
</comment>
<keyword evidence="12" id="KW-0539">Nucleus</keyword>
<accession>A0AAW0YN35</accession>
<keyword evidence="16" id="KW-1185">Reference proteome</keyword>